<evidence type="ECO:0000313" key="1">
    <source>
        <dbReference type="EMBL" id="URD99741.1"/>
    </source>
</evidence>
<reference evidence="1" key="1">
    <citation type="submission" date="2022-05" db="EMBL/GenBank/DDBJ databases">
        <title>The Musa troglodytarum L. genome provides insights into the mechanism of non-climacteric behaviour and enrichment of carotenoids.</title>
        <authorList>
            <person name="Wang J."/>
        </authorList>
    </citation>
    <scope>NUCLEOTIDE SEQUENCE</scope>
    <source>
        <tissue evidence="1">Leaf</tissue>
    </source>
</reference>
<gene>
    <name evidence="1" type="ORF">MUK42_36615</name>
</gene>
<sequence length="66" mass="7778">MACWSRPPTVRHNLWRRRREVAPLSLQHTLSLPLCLPSIVCLELLFSEFLQQHSSNFCLMLRTRTS</sequence>
<proteinExistence type="predicted"/>
<protein>
    <submittedName>
        <fullName evidence="1">Uncharacterized protein</fullName>
    </submittedName>
</protein>
<organism evidence="1 2">
    <name type="scientific">Musa troglodytarum</name>
    <name type="common">fe'i banana</name>
    <dbReference type="NCBI Taxonomy" id="320322"/>
    <lineage>
        <taxon>Eukaryota</taxon>
        <taxon>Viridiplantae</taxon>
        <taxon>Streptophyta</taxon>
        <taxon>Embryophyta</taxon>
        <taxon>Tracheophyta</taxon>
        <taxon>Spermatophyta</taxon>
        <taxon>Magnoliopsida</taxon>
        <taxon>Liliopsida</taxon>
        <taxon>Zingiberales</taxon>
        <taxon>Musaceae</taxon>
        <taxon>Musa</taxon>
    </lineage>
</organism>
<keyword evidence="2" id="KW-1185">Reference proteome</keyword>
<name>A0A9E7FSV4_9LILI</name>
<dbReference type="AlphaFoldDB" id="A0A9E7FSV4"/>
<accession>A0A9E7FSV4</accession>
<dbReference type="EMBL" id="CP097506">
    <property type="protein sequence ID" value="URD99741.1"/>
    <property type="molecule type" value="Genomic_DNA"/>
</dbReference>
<dbReference type="Proteomes" id="UP001055439">
    <property type="component" value="Chromosome 4"/>
</dbReference>
<evidence type="ECO:0000313" key="2">
    <source>
        <dbReference type="Proteomes" id="UP001055439"/>
    </source>
</evidence>